<keyword evidence="2" id="KW-1185">Reference proteome</keyword>
<reference evidence="1" key="1">
    <citation type="journal article" date="2021" name="New Phytol.">
        <title>Evolutionary innovations through gain and loss of genes in the ectomycorrhizal Boletales.</title>
        <authorList>
            <person name="Wu G."/>
            <person name="Miyauchi S."/>
            <person name="Morin E."/>
            <person name="Kuo A."/>
            <person name="Drula E."/>
            <person name="Varga T."/>
            <person name="Kohler A."/>
            <person name="Feng B."/>
            <person name="Cao Y."/>
            <person name="Lipzen A."/>
            <person name="Daum C."/>
            <person name="Hundley H."/>
            <person name="Pangilinan J."/>
            <person name="Johnson J."/>
            <person name="Barry K."/>
            <person name="LaButti K."/>
            <person name="Ng V."/>
            <person name="Ahrendt S."/>
            <person name="Min B."/>
            <person name="Choi I.G."/>
            <person name="Park H."/>
            <person name="Plett J.M."/>
            <person name="Magnuson J."/>
            <person name="Spatafora J.W."/>
            <person name="Nagy L.G."/>
            <person name="Henrissat B."/>
            <person name="Grigoriev I.V."/>
            <person name="Yang Z.L."/>
            <person name="Xu J."/>
            <person name="Martin F.M."/>
        </authorList>
    </citation>
    <scope>NUCLEOTIDE SEQUENCE</scope>
    <source>
        <strain evidence="1">ATCC 28755</strain>
    </source>
</reference>
<dbReference type="Proteomes" id="UP000790377">
    <property type="component" value="Unassembled WGS sequence"/>
</dbReference>
<dbReference type="EMBL" id="MU268946">
    <property type="protein sequence ID" value="KAH7903473.1"/>
    <property type="molecule type" value="Genomic_DNA"/>
</dbReference>
<accession>A0ACB7ZRN6</accession>
<proteinExistence type="predicted"/>
<protein>
    <submittedName>
        <fullName evidence="1">Uncharacterized protein</fullName>
    </submittedName>
</protein>
<evidence type="ECO:0000313" key="1">
    <source>
        <dbReference type="EMBL" id="KAH7903473.1"/>
    </source>
</evidence>
<comment type="caution">
    <text evidence="1">The sequence shown here is derived from an EMBL/GenBank/DDBJ whole genome shotgun (WGS) entry which is preliminary data.</text>
</comment>
<organism evidence="1 2">
    <name type="scientific">Hygrophoropsis aurantiaca</name>
    <dbReference type="NCBI Taxonomy" id="72124"/>
    <lineage>
        <taxon>Eukaryota</taxon>
        <taxon>Fungi</taxon>
        <taxon>Dikarya</taxon>
        <taxon>Basidiomycota</taxon>
        <taxon>Agaricomycotina</taxon>
        <taxon>Agaricomycetes</taxon>
        <taxon>Agaricomycetidae</taxon>
        <taxon>Boletales</taxon>
        <taxon>Coniophorineae</taxon>
        <taxon>Hygrophoropsidaceae</taxon>
        <taxon>Hygrophoropsis</taxon>
    </lineage>
</organism>
<name>A0ACB7ZRN6_9AGAM</name>
<sequence>MANVASKFLAPIDVIGNWHAPVRSGFLLDEMGVILHPSRLFPPPLTNDNTHTPILQSARTHQSVEDFGDISLGATSVLDELEDYLRQPVENVKDPLKCDLDRSGTSLFARAASSPIHTKPLITIVNACIFVPWVMAMLQSHCVQ</sequence>
<evidence type="ECO:0000313" key="2">
    <source>
        <dbReference type="Proteomes" id="UP000790377"/>
    </source>
</evidence>
<gene>
    <name evidence="1" type="ORF">BJ138DRAFT_1107641</name>
</gene>